<keyword evidence="7" id="KW-0456">Lyase</keyword>
<dbReference type="RefSeq" id="WP_165641373.1">
    <property type="nucleotide sequence ID" value="NZ_JAAITT010000005.1"/>
</dbReference>
<evidence type="ECO:0000256" key="3">
    <source>
        <dbReference type="ARBA" id="ARBA00022763"/>
    </source>
</evidence>
<sequence>MCGRYYFSVELLDEIRELVEPGDWKLELGLLEKDMHPGDVAPVITIREDTARGNAEWENAEWKNTEWNNGSPAPVFLGIRKMRWGFKAPGGKGLVFNARSESVLEKRMFRDSVSHRRAAVPVSWFYEWNQNKEKYTFTREDGQVLFLAGFYSKYEDGDHFVILTTQANQSMAPVHSRMPLVLERNQVRDWIMDGDGFRELLGQVPAGLARSCEYEQQTLF</sequence>
<keyword evidence="11" id="KW-1185">Reference proteome</keyword>
<dbReference type="GO" id="GO:0003697">
    <property type="term" value="F:single-stranded DNA binding"/>
    <property type="evidence" value="ECO:0007669"/>
    <property type="project" value="InterPro"/>
</dbReference>
<organism evidence="9 12">
    <name type="scientific">Enterocloster aldenensis</name>
    <dbReference type="NCBI Taxonomy" id="358742"/>
    <lineage>
        <taxon>Bacteria</taxon>
        <taxon>Bacillati</taxon>
        <taxon>Bacillota</taxon>
        <taxon>Clostridia</taxon>
        <taxon>Lachnospirales</taxon>
        <taxon>Lachnospiraceae</taxon>
        <taxon>Enterocloster</taxon>
    </lineage>
</organism>
<evidence type="ECO:0000313" key="10">
    <source>
        <dbReference type="EMBL" id="NSJ48116.1"/>
    </source>
</evidence>
<dbReference type="Gene3D" id="3.90.1680.10">
    <property type="entry name" value="SOS response associated peptidase-like"/>
    <property type="match status" value="1"/>
</dbReference>
<dbReference type="EC" id="3.4.-.-" evidence="8"/>
<accession>A0AAW5C1M6</accession>
<evidence type="ECO:0000256" key="1">
    <source>
        <dbReference type="ARBA" id="ARBA00008136"/>
    </source>
</evidence>
<comment type="caution">
    <text evidence="9">The sequence shown here is derived from an EMBL/GenBank/DDBJ whole genome shotgun (WGS) entry which is preliminary data.</text>
</comment>
<dbReference type="AlphaFoldDB" id="A0AAW5C1M6"/>
<reference evidence="9" key="3">
    <citation type="submission" date="2022-01" db="EMBL/GenBank/DDBJ databases">
        <title>Collection of gut derived symbiotic bacterial strains cultured from healthy donors.</title>
        <authorList>
            <person name="Lin H."/>
            <person name="Kohout C."/>
            <person name="Waligurski E."/>
            <person name="Pamer E.G."/>
        </authorList>
    </citation>
    <scope>NUCLEOTIDE SEQUENCE</scope>
    <source>
        <strain evidence="9">DFI.6.55</strain>
    </source>
</reference>
<reference evidence="10" key="2">
    <citation type="submission" date="2020-02" db="EMBL/GenBank/DDBJ databases">
        <authorList>
            <person name="Littmann E."/>
            <person name="Sorbara M."/>
        </authorList>
    </citation>
    <scope>NUCLEOTIDE SEQUENCE</scope>
    <source>
        <strain evidence="10">MSK.1.17</strain>
    </source>
</reference>
<dbReference type="Pfam" id="PF02586">
    <property type="entry name" value="SRAP"/>
    <property type="match status" value="1"/>
</dbReference>
<dbReference type="PANTHER" id="PTHR13604:SF0">
    <property type="entry name" value="ABASIC SITE PROCESSING PROTEIN HMCES"/>
    <property type="match status" value="1"/>
</dbReference>
<keyword evidence="3" id="KW-0227">DNA damage</keyword>
<evidence type="ECO:0000256" key="6">
    <source>
        <dbReference type="ARBA" id="ARBA00023125"/>
    </source>
</evidence>
<dbReference type="GO" id="GO:0006508">
    <property type="term" value="P:proteolysis"/>
    <property type="evidence" value="ECO:0007669"/>
    <property type="project" value="UniProtKB-KW"/>
</dbReference>
<dbReference type="GO" id="GO:0008233">
    <property type="term" value="F:peptidase activity"/>
    <property type="evidence" value="ECO:0007669"/>
    <property type="project" value="UniProtKB-KW"/>
</dbReference>
<evidence type="ECO:0000313" key="12">
    <source>
        <dbReference type="Proteomes" id="UP001299608"/>
    </source>
</evidence>
<evidence type="ECO:0000256" key="7">
    <source>
        <dbReference type="ARBA" id="ARBA00023239"/>
    </source>
</evidence>
<evidence type="ECO:0000256" key="5">
    <source>
        <dbReference type="ARBA" id="ARBA00023124"/>
    </source>
</evidence>
<dbReference type="InterPro" id="IPR003738">
    <property type="entry name" value="SRAP"/>
</dbReference>
<dbReference type="GO" id="GO:0016829">
    <property type="term" value="F:lyase activity"/>
    <property type="evidence" value="ECO:0007669"/>
    <property type="project" value="UniProtKB-KW"/>
</dbReference>
<comment type="similarity">
    <text evidence="1 8">Belongs to the SOS response-associated peptidase family.</text>
</comment>
<gene>
    <name evidence="10" type="ORF">G5B36_05320</name>
    <name evidence="9" type="ORF">L0N08_11690</name>
</gene>
<dbReference type="GO" id="GO:0106300">
    <property type="term" value="P:protein-DNA covalent cross-linking repair"/>
    <property type="evidence" value="ECO:0007669"/>
    <property type="project" value="InterPro"/>
</dbReference>
<evidence type="ECO:0000313" key="9">
    <source>
        <dbReference type="EMBL" id="MCG4746078.1"/>
    </source>
</evidence>
<evidence type="ECO:0000256" key="4">
    <source>
        <dbReference type="ARBA" id="ARBA00022801"/>
    </source>
</evidence>
<keyword evidence="6" id="KW-0238">DNA-binding</keyword>
<proteinExistence type="inferred from homology"/>
<dbReference type="InterPro" id="IPR036590">
    <property type="entry name" value="SRAP-like"/>
</dbReference>
<reference evidence="10 11" key="1">
    <citation type="journal article" date="2020" name="Cell Host Microbe">
        <title>Functional and Genomic Variation between Human-Derived Isolates of Lachnospiraceae Reveals Inter- and Intra-Species Diversity.</title>
        <authorList>
            <person name="Sorbara M.T."/>
            <person name="Littmann E.R."/>
            <person name="Fontana E."/>
            <person name="Moody T.U."/>
            <person name="Kohout C.E."/>
            <person name="Gjonbalaj M."/>
            <person name="Eaton V."/>
            <person name="Seok R."/>
            <person name="Leiner I.M."/>
            <person name="Pamer E.G."/>
        </authorList>
    </citation>
    <scope>NUCLEOTIDE SEQUENCE [LARGE SCALE GENOMIC DNA]</scope>
    <source>
        <strain evidence="10 11">MSK.1.17</strain>
    </source>
</reference>
<dbReference type="Proteomes" id="UP000669239">
    <property type="component" value="Unassembled WGS sequence"/>
</dbReference>
<dbReference type="SUPFAM" id="SSF143081">
    <property type="entry name" value="BB1717-like"/>
    <property type="match status" value="1"/>
</dbReference>
<evidence type="ECO:0000313" key="11">
    <source>
        <dbReference type="Proteomes" id="UP000669239"/>
    </source>
</evidence>
<dbReference type="EMBL" id="JAKNGE010000012">
    <property type="protein sequence ID" value="MCG4746078.1"/>
    <property type="molecule type" value="Genomic_DNA"/>
</dbReference>
<keyword evidence="4 8" id="KW-0378">Hydrolase</keyword>
<dbReference type="PANTHER" id="PTHR13604">
    <property type="entry name" value="DC12-RELATED"/>
    <property type="match status" value="1"/>
</dbReference>
<evidence type="ECO:0000256" key="8">
    <source>
        <dbReference type="RuleBase" id="RU364100"/>
    </source>
</evidence>
<keyword evidence="5" id="KW-0190">Covalent protein-DNA linkage</keyword>
<name>A0AAW5C1M6_9FIRM</name>
<keyword evidence="2 8" id="KW-0645">Protease</keyword>
<protein>
    <recommendedName>
        <fullName evidence="8">Abasic site processing protein</fullName>
        <ecNumber evidence="8">3.4.-.-</ecNumber>
    </recommendedName>
</protein>
<evidence type="ECO:0000256" key="2">
    <source>
        <dbReference type="ARBA" id="ARBA00022670"/>
    </source>
</evidence>
<dbReference type="EMBL" id="JAAITT010000005">
    <property type="protein sequence ID" value="NSJ48116.1"/>
    <property type="molecule type" value="Genomic_DNA"/>
</dbReference>
<dbReference type="Proteomes" id="UP001299608">
    <property type="component" value="Unassembled WGS sequence"/>
</dbReference>